<protein>
    <recommendedName>
        <fullName evidence="12">Sensory neuron membrane protein 2</fullName>
    </recommendedName>
</protein>
<evidence type="ECO:0000256" key="6">
    <source>
        <dbReference type="ARBA" id="ARBA00022725"/>
    </source>
</evidence>
<proteinExistence type="evidence at transcript level"/>
<keyword evidence="7 13" id="KW-1133">Transmembrane helix</keyword>
<keyword evidence="11" id="KW-0325">Glycoprotein</keyword>
<dbReference type="EMBL" id="KT381538">
    <property type="protein sequence ID" value="ALR72544.1"/>
    <property type="molecule type" value="mRNA"/>
</dbReference>
<feature type="transmembrane region" description="Helical" evidence="13">
    <location>
        <begin position="498"/>
        <end position="516"/>
    </location>
</feature>
<dbReference type="PRINTS" id="PR01609">
    <property type="entry name" value="CD36FAMILY"/>
</dbReference>
<evidence type="ECO:0000256" key="1">
    <source>
        <dbReference type="ARBA" id="ARBA00004236"/>
    </source>
</evidence>
<evidence type="ECO:0000256" key="2">
    <source>
        <dbReference type="ARBA" id="ARBA00010532"/>
    </source>
</evidence>
<evidence type="ECO:0000256" key="13">
    <source>
        <dbReference type="SAM" id="Phobius"/>
    </source>
</evidence>
<evidence type="ECO:0000256" key="4">
    <source>
        <dbReference type="ARBA" id="ARBA00022606"/>
    </source>
</evidence>
<comment type="subcellular location">
    <subcellularLocation>
        <location evidence="1">Cell membrane</location>
    </subcellularLocation>
</comment>
<dbReference type="GO" id="GO:0005044">
    <property type="term" value="F:scavenger receptor activity"/>
    <property type="evidence" value="ECO:0007669"/>
    <property type="project" value="TreeGrafter"/>
</dbReference>
<dbReference type="AlphaFoldDB" id="A0A0S3J3E6"/>
<dbReference type="PANTHER" id="PTHR11923">
    <property type="entry name" value="SCAVENGER RECEPTOR CLASS B TYPE-1 SR-B1"/>
    <property type="match status" value="1"/>
</dbReference>
<evidence type="ECO:0000256" key="11">
    <source>
        <dbReference type="ARBA" id="ARBA00023180"/>
    </source>
</evidence>
<evidence type="ECO:0000256" key="10">
    <source>
        <dbReference type="ARBA" id="ARBA00023170"/>
    </source>
</evidence>
<evidence type="ECO:0000256" key="3">
    <source>
        <dbReference type="ARBA" id="ARBA00022475"/>
    </source>
</evidence>
<feature type="transmembrane region" description="Helical" evidence="13">
    <location>
        <begin position="12"/>
        <end position="41"/>
    </location>
</feature>
<keyword evidence="8 13" id="KW-0472">Membrane</keyword>
<evidence type="ECO:0000256" key="12">
    <source>
        <dbReference type="ARBA" id="ARBA00040645"/>
    </source>
</evidence>
<dbReference type="GO" id="GO:0005886">
    <property type="term" value="C:plasma membrane"/>
    <property type="evidence" value="ECO:0007669"/>
    <property type="project" value="UniProtKB-SubCell"/>
</dbReference>
<evidence type="ECO:0000256" key="5">
    <source>
        <dbReference type="ARBA" id="ARBA00022692"/>
    </source>
</evidence>
<organism evidence="14">
    <name type="scientific">Colaphellus bowringi</name>
    <dbReference type="NCBI Taxonomy" id="561076"/>
    <lineage>
        <taxon>Eukaryota</taxon>
        <taxon>Metazoa</taxon>
        <taxon>Ecdysozoa</taxon>
        <taxon>Arthropoda</taxon>
        <taxon>Hexapoda</taxon>
        <taxon>Insecta</taxon>
        <taxon>Pterygota</taxon>
        <taxon>Neoptera</taxon>
        <taxon>Endopterygota</taxon>
        <taxon>Coleoptera</taxon>
        <taxon>Polyphaga</taxon>
        <taxon>Cucujiformia</taxon>
        <taxon>Chrysomeloidea</taxon>
        <taxon>Chrysomelidae</taxon>
        <taxon>Chrysomelinae</taxon>
        <taxon>Chrysomelini</taxon>
        <taxon>Colaphellus</taxon>
    </lineage>
</organism>
<keyword evidence="6" id="KW-0552">Olfaction</keyword>
<keyword evidence="9" id="KW-1015">Disulfide bond</keyword>
<sequence length="522" mass="58733">MKMFGASRFCNVKILFVTTVVATVVLIGVLLLSFVGMPLIVNDQLAKKLRLENNTEQWDRFVELPVPLNLNVFVFNVTNSDEVTNNKATPILQEIGPYCYEERITRKILSANSTEDSITYEQSFNITFDEKRSGQWKESDKIVMVNPLFLILSQITNVIERFVVMGCIDKLFPPKYSTMFFEVDIKTIMLEGIEFGVASDDIGPACNIVRNKLLEKTLPMKNVERIPSPTDPSVINSLKFAFLQYKIRGPDGQYTTNRGIDDITQLGHIMRWDHSAEIDVWGRGESTNNATCKEVKGSDSTIYPPHVTKSTKLDIFSTDICRTVQIRYKGTGTYQGDSGYYFGIDENTFRPATPSPENDCYCIQQTMAPDGEPSCFLDGVVDVYPCFGAPILLSFPHFLYADESYLDGVIGIDPPNSSIHEIFLLIEPNTGTPLQGMKRIQLNVVLRPVEFVEYTANLPSTVLPLIWIEEGVNLSQDLLDKLDKMYFNVIKAADAAKYAAIGVLTAFVLISGGFFVRKRYFK</sequence>
<evidence type="ECO:0000256" key="7">
    <source>
        <dbReference type="ARBA" id="ARBA00022989"/>
    </source>
</evidence>
<evidence type="ECO:0000256" key="9">
    <source>
        <dbReference type="ARBA" id="ARBA00023157"/>
    </source>
</evidence>
<keyword evidence="10" id="KW-0675">Receptor</keyword>
<evidence type="ECO:0000256" key="8">
    <source>
        <dbReference type="ARBA" id="ARBA00023136"/>
    </source>
</evidence>
<keyword evidence="3" id="KW-1003">Cell membrane</keyword>
<dbReference type="GO" id="GO:0007608">
    <property type="term" value="P:sensory perception of smell"/>
    <property type="evidence" value="ECO:0007669"/>
    <property type="project" value="UniProtKB-KW"/>
</dbReference>
<name>A0A0S3J3E6_9CUCU</name>
<dbReference type="InterPro" id="IPR002159">
    <property type="entry name" value="CD36_fam"/>
</dbReference>
<accession>A0A0S3J3E6</accession>
<evidence type="ECO:0000313" key="14">
    <source>
        <dbReference type="EMBL" id="ALR72544.1"/>
    </source>
</evidence>
<dbReference type="Pfam" id="PF01130">
    <property type="entry name" value="CD36"/>
    <property type="match status" value="1"/>
</dbReference>
<keyword evidence="4" id="KW-0716">Sensory transduction</keyword>
<dbReference type="PANTHER" id="PTHR11923:SF109">
    <property type="entry name" value="SENSORY NEURON MEMBRANE PROTEIN 2"/>
    <property type="match status" value="1"/>
</dbReference>
<comment type="similarity">
    <text evidence="2">Belongs to the CD36 family.</text>
</comment>
<reference evidence="14" key="2">
    <citation type="submission" date="2015-08" db="EMBL/GenBank/DDBJ databases">
        <authorList>
            <person name="Babu N.S."/>
            <person name="Beckwith C.J."/>
            <person name="Beseler K.G."/>
            <person name="Brison A."/>
            <person name="Carone J.V."/>
            <person name="Caskin T.P."/>
            <person name="Diamond M."/>
            <person name="Durham M.E."/>
            <person name="Foxe J.M."/>
            <person name="Go M."/>
            <person name="Henderson B.A."/>
            <person name="Jones I.B."/>
            <person name="McGettigan J.A."/>
            <person name="Micheletti S.J."/>
            <person name="Nasrallah M.E."/>
            <person name="Ortiz D."/>
            <person name="Piller C.R."/>
            <person name="Privatt S.R."/>
            <person name="Schneider S.L."/>
            <person name="Sharp S."/>
            <person name="Smith T.C."/>
            <person name="Stanton J.D."/>
            <person name="Ullery H.E."/>
            <person name="Wilson R.J."/>
            <person name="Serrano M.G."/>
            <person name="Buck G."/>
            <person name="Lee V."/>
            <person name="Wang Y."/>
            <person name="Carvalho R."/>
            <person name="Voegtly L."/>
            <person name="Shi R."/>
            <person name="Duckworth R."/>
            <person name="Johnson A."/>
            <person name="Loviza R."/>
            <person name="Walstead R."/>
            <person name="Shah Z."/>
            <person name="Kiflezghi M."/>
            <person name="Wade K."/>
            <person name="Ball S.L."/>
            <person name="Bradley K.W."/>
            <person name="Asai D.J."/>
            <person name="Bowman C.A."/>
            <person name="Russell D.A."/>
            <person name="Pope W.H."/>
            <person name="Jacobs-Sera D."/>
            <person name="Hendrix R.W."/>
            <person name="Hatfull G.F."/>
        </authorList>
    </citation>
    <scope>NUCLEOTIDE SEQUENCE</scope>
</reference>
<dbReference type="GO" id="GO:0005737">
    <property type="term" value="C:cytoplasm"/>
    <property type="evidence" value="ECO:0007669"/>
    <property type="project" value="TreeGrafter"/>
</dbReference>
<keyword evidence="5 13" id="KW-0812">Transmembrane</keyword>
<reference evidence="14" key="1">
    <citation type="journal article" date="2015" name="BMC Genomics">
        <title>Candidate chemosensory genes identified in Colaphellus bowringi by antennal transcriptome analysis.</title>
        <authorList>
            <person name="Li X.M."/>
            <person name="Zhu X.Y."/>
            <person name="Wang Z.Q."/>
            <person name="Wang Y."/>
            <person name="He P."/>
            <person name="Chen G."/>
            <person name="Sun L."/>
            <person name="Deng D.G."/>
            <person name="Zhang Y.N."/>
        </authorList>
    </citation>
    <scope>NUCLEOTIDE SEQUENCE</scope>
</reference>